<dbReference type="Pfam" id="PF05226">
    <property type="entry name" value="CHASE2"/>
    <property type="match status" value="1"/>
</dbReference>
<evidence type="ECO:0000256" key="1">
    <source>
        <dbReference type="SAM" id="Phobius"/>
    </source>
</evidence>
<sequence length="818" mass="92295">MKKLVIFKLNGNLRKGGFDATIEVGLDGDRASLELEGKLPENPELADAIACHWEEKYRPLGMSYRIKPGNIIYSGSIHRVKECQTSAAALRDRVNRWLKSESFQNLNLQLRSELNREDEIRILLRTNDPLLHKLPWHKWDFFDSYSNAEIAFSSPQFIKPPDPLQPPNKGKVKILVILGHSERINVERDREILNNLDKNRAEVKFLNEPDGKQINDSLWEQGWDIIFFAGHSETVEDIGRIYINPTESLTFERDSQLWYGLRKAVERGLKLAIFNSCDGLGLAKQLDDLHIPQMIVMRDFVADLVAQEFLKQFLKNYISGQPLYLAAREAREFLQGMEEDLPCASWLPVIWQNPAAIPPRWDALVPEPPASPSQRKKRSWRTLLFASLVVASLVLGVRSLGWLQPAELKTYDQMMRLRPSEGTDRRLLIVEVTEDDLTLPEQKNRKDSLSDLALSKLIEKLEAYEPRAIGLNIIRDFPVDENVPQLRAQFQQNDRVYGACRARDTKTYPSLSPPPDLPTHRVGFIDDESDSDGVVRRHLLFMDRSATSKCQSNYEFSVRLAWHYLKQEGIRQSFQGKNLQLGQTVFKRLQSPVGAYQKADTRGGQILLNYRPSEQVAETVTLENVLRDSVPAENVRDRIVLIGANNLAAPRVVTPYQAKFPVVRLQAHAISQILNAVLENRPLMGFLPRWCDALWIFVWSGVGGALAIYCGSRLQWRIAGGLALTILWGASNVLLLQGFWVPFIPAVLGLGGASVLGLWLRQNSVFRPSPALLGGLGAMLLLHILLVPSTPFLSGAIALATAGTATLAVRQSQRQRLS</sequence>
<accession>A0A8J7DZF3</accession>
<feature type="transmembrane region" description="Helical" evidence="1">
    <location>
        <begin position="693"/>
        <end position="711"/>
    </location>
</feature>
<organism evidence="3 4">
    <name type="scientific">Lusitaniella coriacea LEGE 07157</name>
    <dbReference type="NCBI Taxonomy" id="945747"/>
    <lineage>
        <taxon>Bacteria</taxon>
        <taxon>Bacillati</taxon>
        <taxon>Cyanobacteriota</taxon>
        <taxon>Cyanophyceae</taxon>
        <taxon>Spirulinales</taxon>
        <taxon>Lusitaniellaceae</taxon>
        <taxon>Lusitaniella</taxon>
    </lineage>
</organism>
<proteinExistence type="predicted"/>
<dbReference type="EMBL" id="JADEWZ010000037">
    <property type="protein sequence ID" value="MBE9118085.1"/>
    <property type="molecule type" value="Genomic_DNA"/>
</dbReference>
<reference evidence="3" key="1">
    <citation type="submission" date="2020-10" db="EMBL/GenBank/DDBJ databases">
        <authorList>
            <person name="Castelo-Branco R."/>
            <person name="Eusebio N."/>
            <person name="Adriana R."/>
            <person name="Vieira A."/>
            <person name="Brugerolle De Fraissinette N."/>
            <person name="Rezende De Castro R."/>
            <person name="Schneider M.P."/>
            <person name="Vasconcelos V."/>
            <person name="Leao P.N."/>
        </authorList>
    </citation>
    <scope>NUCLEOTIDE SEQUENCE</scope>
    <source>
        <strain evidence="3">LEGE 07157</strain>
    </source>
</reference>
<dbReference type="InterPro" id="IPR024983">
    <property type="entry name" value="CHAT_dom"/>
</dbReference>
<evidence type="ECO:0000313" key="3">
    <source>
        <dbReference type="EMBL" id="MBE9118085.1"/>
    </source>
</evidence>
<comment type="caution">
    <text evidence="3">The sequence shown here is derived from an EMBL/GenBank/DDBJ whole genome shotgun (WGS) entry which is preliminary data.</text>
</comment>
<feature type="transmembrane region" description="Helical" evidence="1">
    <location>
        <begin position="792"/>
        <end position="809"/>
    </location>
</feature>
<feature type="transmembrane region" description="Helical" evidence="1">
    <location>
        <begin position="742"/>
        <end position="760"/>
    </location>
</feature>
<keyword evidence="1" id="KW-1133">Transmembrane helix</keyword>
<keyword evidence="1" id="KW-0812">Transmembrane</keyword>
<feature type="transmembrane region" description="Helical" evidence="1">
    <location>
        <begin position="769"/>
        <end position="786"/>
    </location>
</feature>
<protein>
    <submittedName>
        <fullName evidence="3">CHASE2 domain-containing protein</fullName>
    </submittedName>
</protein>
<dbReference type="AlphaFoldDB" id="A0A8J7DZF3"/>
<dbReference type="InterPro" id="IPR007890">
    <property type="entry name" value="CHASE2"/>
</dbReference>
<evidence type="ECO:0000259" key="2">
    <source>
        <dbReference type="SMART" id="SM01080"/>
    </source>
</evidence>
<dbReference type="RefSeq" id="WP_194031172.1">
    <property type="nucleotide sequence ID" value="NZ_JADEWZ010000037.1"/>
</dbReference>
<keyword evidence="4" id="KW-1185">Reference proteome</keyword>
<feature type="domain" description="CHASE2" evidence="2">
    <location>
        <begin position="403"/>
        <end position="706"/>
    </location>
</feature>
<keyword evidence="1" id="KW-0472">Membrane</keyword>
<dbReference type="Pfam" id="PF12770">
    <property type="entry name" value="CHAT"/>
    <property type="match status" value="1"/>
</dbReference>
<dbReference type="Proteomes" id="UP000654482">
    <property type="component" value="Unassembled WGS sequence"/>
</dbReference>
<evidence type="ECO:0000313" key="4">
    <source>
        <dbReference type="Proteomes" id="UP000654482"/>
    </source>
</evidence>
<feature type="transmembrane region" description="Helical" evidence="1">
    <location>
        <begin position="718"/>
        <end position="736"/>
    </location>
</feature>
<name>A0A8J7DZF3_9CYAN</name>
<dbReference type="SMART" id="SM01080">
    <property type="entry name" value="CHASE2"/>
    <property type="match status" value="1"/>
</dbReference>
<gene>
    <name evidence="3" type="ORF">IQ249_19505</name>
</gene>